<reference evidence="2 3" key="1">
    <citation type="submission" date="2020-06" db="EMBL/GenBank/DDBJ databases">
        <authorList>
            <person name="Li R."/>
            <person name="Bekaert M."/>
        </authorList>
    </citation>
    <scope>NUCLEOTIDE SEQUENCE [LARGE SCALE GENOMIC DNA]</scope>
    <source>
        <strain evidence="3">wild</strain>
    </source>
</reference>
<dbReference type="EMBL" id="CACVKT020007264">
    <property type="protein sequence ID" value="CAC5406825.1"/>
    <property type="molecule type" value="Genomic_DNA"/>
</dbReference>
<dbReference type="InterPro" id="IPR008993">
    <property type="entry name" value="TIMP-like_OB-fold"/>
</dbReference>
<gene>
    <name evidence="2" type="ORF">MCOR_40353</name>
</gene>
<dbReference type="Gene3D" id="2.40.50.120">
    <property type="match status" value="1"/>
</dbReference>
<dbReference type="Proteomes" id="UP000507470">
    <property type="component" value="Unassembled WGS sequence"/>
</dbReference>
<dbReference type="OrthoDB" id="10282594at2759"/>
<evidence type="ECO:0000313" key="3">
    <source>
        <dbReference type="Proteomes" id="UP000507470"/>
    </source>
</evidence>
<name>A0A6J8DFK0_MYTCO</name>
<evidence type="ECO:0000313" key="2">
    <source>
        <dbReference type="EMBL" id="CAC5406825.1"/>
    </source>
</evidence>
<protein>
    <submittedName>
        <fullName evidence="2">Uncharacterized protein</fullName>
    </submittedName>
</protein>
<keyword evidence="3" id="KW-1185">Reference proteome</keyword>
<keyword evidence="1" id="KW-0732">Signal</keyword>
<proteinExistence type="predicted"/>
<feature type="signal peptide" evidence="1">
    <location>
        <begin position="1"/>
        <end position="18"/>
    </location>
</feature>
<dbReference type="AlphaFoldDB" id="A0A6J8DFK0"/>
<accession>A0A6J8DFK0</accession>
<dbReference type="SUPFAM" id="SSF50242">
    <property type="entry name" value="TIMP-like"/>
    <property type="match status" value="1"/>
</dbReference>
<evidence type="ECO:0000256" key="1">
    <source>
        <dbReference type="SAM" id="SignalP"/>
    </source>
</evidence>
<feature type="chain" id="PRO_5026835837" evidence="1">
    <location>
        <begin position="19"/>
        <end position="159"/>
    </location>
</feature>
<organism evidence="2 3">
    <name type="scientific">Mytilus coruscus</name>
    <name type="common">Sea mussel</name>
    <dbReference type="NCBI Taxonomy" id="42192"/>
    <lineage>
        <taxon>Eukaryota</taxon>
        <taxon>Metazoa</taxon>
        <taxon>Spiralia</taxon>
        <taxon>Lophotrochozoa</taxon>
        <taxon>Mollusca</taxon>
        <taxon>Bivalvia</taxon>
        <taxon>Autobranchia</taxon>
        <taxon>Pteriomorphia</taxon>
        <taxon>Mytilida</taxon>
        <taxon>Mytiloidea</taxon>
        <taxon>Mytilidae</taxon>
        <taxon>Mytilinae</taxon>
        <taxon>Mytilus</taxon>
    </lineage>
</organism>
<sequence length="159" mass="18453">MFFKFLLYFSFGLHVCNATTIKRCNCRNKFVDIADENIPVNMCLEKIIVQVDVQLIDVMWADTRRSTEEYVKYTIDVQRILKGENLLTGIDQTKIYALRDFIECGPRMMSRSFSYIVSVNIIKEKMHIDMCSIMVPADFVSNVQLGVMEGRFPCPDINK</sequence>